<keyword evidence="2" id="KW-1185">Reference proteome</keyword>
<protein>
    <submittedName>
        <fullName evidence="1">Uncharacterized protein</fullName>
    </submittedName>
</protein>
<accession>A0A285X531</accession>
<dbReference type="Proteomes" id="UP000219193">
    <property type="component" value="Unassembled WGS sequence"/>
</dbReference>
<gene>
    <name evidence="1" type="ORF">SAMN06296241_1423</name>
</gene>
<organism evidence="1 2">
    <name type="scientific">Salinimicrobium sediminis</name>
    <dbReference type="NCBI Taxonomy" id="1343891"/>
    <lineage>
        <taxon>Bacteria</taxon>
        <taxon>Pseudomonadati</taxon>
        <taxon>Bacteroidota</taxon>
        <taxon>Flavobacteriia</taxon>
        <taxon>Flavobacteriales</taxon>
        <taxon>Flavobacteriaceae</taxon>
        <taxon>Salinimicrobium</taxon>
    </lineage>
</organism>
<reference evidence="2" key="1">
    <citation type="submission" date="2017-09" db="EMBL/GenBank/DDBJ databases">
        <authorList>
            <person name="Varghese N."/>
            <person name="Submissions S."/>
        </authorList>
    </citation>
    <scope>NUCLEOTIDE SEQUENCE [LARGE SCALE GENOMIC DNA]</scope>
    <source>
        <strain evidence="2">CGMCC 1.12641</strain>
    </source>
</reference>
<sequence length="84" mass="9764">MKEKFLVTGNKQVIRNAFEAVSPDTMKNHQSEDKRVMYNNFLNPTWAIHITSKLLFFIGFFREFFNKIGHLFKNSSQAGLCTCS</sequence>
<evidence type="ECO:0000313" key="1">
    <source>
        <dbReference type="EMBL" id="SOC79884.1"/>
    </source>
</evidence>
<name>A0A285X531_9FLAO</name>
<dbReference type="AlphaFoldDB" id="A0A285X531"/>
<proteinExistence type="predicted"/>
<dbReference type="EMBL" id="OCMF01000001">
    <property type="protein sequence ID" value="SOC79884.1"/>
    <property type="molecule type" value="Genomic_DNA"/>
</dbReference>
<evidence type="ECO:0000313" key="2">
    <source>
        <dbReference type="Proteomes" id="UP000219193"/>
    </source>
</evidence>